<reference evidence="1 2" key="1">
    <citation type="submission" date="2014-12" db="EMBL/GenBank/DDBJ databases">
        <title>Genome assembly of Enhygromyxa salina DSM 15201.</title>
        <authorList>
            <person name="Sharma G."/>
            <person name="Subramanian S."/>
        </authorList>
    </citation>
    <scope>NUCLEOTIDE SEQUENCE [LARGE SCALE GENOMIC DNA]</scope>
    <source>
        <strain evidence="1 2">DSM 15201</strain>
    </source>
</reference>
<dbReference type="EMBL" id="JMCC02000041">
    <property type="protein sequence ID" value="KIG16222.1"/>
    <property type="molecule type" value="Genomic_DNA"/>
</dbReference>
<accession>A0A0C2D8D9</accession>
<dbReference type="AlphaFoldDB" id="A0A0C2D8D9"/>
<protein>
    <submittedName>
        <fullName evidence="1">Uncharacterized protein</fullName>
    </submittedName>
</protein>
<gene>
    <name evidence="1" type="ORF">DB30_04834</name>
</gene>
<dbReference type="Proteomes" id="UP000031599">
    <property type="component" value="Unassembled WGS sequence"/>
</dbReference>
<evidence type="ECO:0000313" key="2">
    <source>
        <dbReference type="Proteomes" id="UP000031599"/>
    </source>
</evidence>
<organism evidence="1 2">
    <name type="scientific">Enhygromyxa salina</name>
    <dbReference type="NCBI Taxonomy" id="215803"/>
    <lineage>
        <taxon>Bacteria</taxon>
        <taxon>Pseudomonadati</taxon>
        <taxon>Myxococcota</taxon>
        <taxon>Polyangia</taxon>
        <taxon>Nannocystales</taxon>
        <taxon>Nannocystaceae</taxon>
        <taxon>Enhygromyxa</taxon>
    </lineage>
</organism>
<evidence type="ECO:0000313" key="1">
    <source>
        <dbReference type="EMBL" id="KIG16222.1"/>
    </source>
</evidence>
<sequence length="51" mass="5487">MFADARWTGRGPQAVLAAKARCLLGEPALAKLRPALISIGWAPRLSRSERG</sequence>
<name>A0A0C2D8D9_9BACT</name>
<comment type="caution">
    <text evidence="1">The sequence shown here is derived from an EMBL/GenBank/DDBJ whole genome shotgun (WGS) entry which is preliminary data.</text>
</comment>
<proteinExistence type="predicted"/>